<evidence type="ECO:0000313" key="9">
    <source>
        <dbReference type="EMBL" id="GCD38975.1"/>
    </source>
</evidence>
<feature type="transmembrane region" description="Helical" evidence="7">
    <location>
        <begin position="113"/>
        <end position="134"/>
    </location>
</feature>
<dbReference type="EMBL" id="BHZC01000001">
    <property type="protein sequence ID" value="GCD38975.1"/>
    <property type="molecule type" value="Genomic_DNA"/>
</dbReference>
<feature type="transmembrane region" description="Helical" evidence="7">
    <location>
        <begin position="284"/>
        <end position="308"/>
    </location>
</feature>
<feature type="transmembrane region" description="Helical" evidence="7">
    <location>
        <begin position="146"/>
        <end position="166"/>
    </location>
</feature>
<organism evidence="9 10">
    <name type="scientific">Streptomyces chrestomyceticus JCM 4735</name>
    <dbReference type="NCBI Taxonomy" id="1306181"/>
    <lineage>
        <taxon>Bacteria</taxon>
        <taxon>Bacillati</taxon>
        <taxon>Actinomycetota</taxon>
        <taxon>Actinomycetes</taxon>
        <taxon>Kitasatosporales</taxon>
        <taxon>Streptomycetaceae</taxon>
        <taxon>Streptomyces</taxon>
    </lineage>
</organism>
<sequence length="365" mass="36726">MAASSATLLRSCMRDHDSATPGSTLAVNAPATGPAEAHPAAETAQPAAEAAGPTAIATAPATLADAAPRPTPAVHAPAPRAAARGTLLAALGVASFSLTFPATAWALEGMGAWTVVTLRSVLAAAVAGICMLVLRVRLPDRRHWAGLAVVAAGVVLGFPLLTTLALETSTTSHAAVVVGLLPLTTAAFSAVRTGARPSRTFWTAALAGAAVVIGFAVQQSGGALSTGDLYLFAALLVCAAGYTEGGRLARHLPGWQVIGWALLLALPVTVPGAALALVAEPPHLTAHAVAGLLWLALGSQFLGLVVWYRGMAAIGVSKASQLQLAQPLLTLVWSVLLLGEQLPLAAPVAAVAVLVCIVVTQRSVS</sequence>
<feature type="domain" description="EamA" evidence="8">
    <location>
        <begin position="226"/>
        <end position="359"/>
    </location>
</feature>
<keyword evidence="4 7" id="KW-1133">Transmembrane helix</keyword>
<dbReference type="SUPFAM" id="SSF103481">
    <property type="entry name" value="Multidrug resistance efflux transporter EmrE"/>
    <property type="match status" value="1"/>
</dbReference>
<dbReference type="GO" id="GO:0016020">
    <property type="term" value="C:membrane"/>
    <property type="evidence" value="ECO:0007669"/>
    <property type="project" value="UniProtKB-SubCell"/>
</dbReference>
<evidence type="ECO:0000256" key="5">
    <source>
        <dbReference type="ARBA" id="ARBA00023136"/>
    </source>
</evidence>
<evidence type="ECO:0000256" key="7">
    <source>
        <dbReference type="SAM" id="Phobius"/>
    </source>
</evidence>
<proteinExistence type="inferred from homology"/>
<keyword evidence="3 7" id="KW-0812">Transmembrane</keyword>
<reference evidence="9 10" key="1">
    <citation type="submission" date="2018-11" db="EMBL/GenBank/DDBJ databases">
        <title>Whole genome sequence of Streptomyces chrestomyceticus NBRC 13444(T).</title>
        <authorList>
            <person name="Komaki H."/>
            <person name="Tamura T."/>
        </authorList>
    </citation>
    <scope>NUCLEOTIDE SEQUENCE [LARGE SCALE GENOMIC DNA]</scope>
    <source>
        <strain evidence="9 10">NBRC 13444</strain>
    </source>
</reference>
<comment type="subcellular location">
    <subcellularLocation>
        <location evidence="1">Membrane</location>
        <topology evidence="1">Multi-pass membrane protein</topology>
    </subcellularLocation>
</comment>
<gene>
    <name evidence="9" type="ORF">OEIGOIKO_06795</name>
</gene>
<evidence type="ECO:0000256" key="3">
    <source>
        <dbReference type="ARBA" id="ARBA00022692"/>
    </source>
</evidence>
<feature type="transmembrane region" description="Helical" evidence="7">
    <location>
        <begin position="87"/>
        <end position="107"/>
    </location>
</feature>
<feature type="transmembrane region" description="Helical" evidence="7">
    <location>
        <begin position="172"/>
        <end position="191"/>
    </location>
</feature>
<keyword evidence="5 7" id="KW-0472">Membrane</keyword>
<evidence type="ECO:0000256" key="4">
    <source>
        <dbReference type="ARBA" id="ARBA00022989"/>
    </source>
</evidence>
<dbReference type="InterPro" id="IPR050638">
    <property type="entry name" value="AA-Vitamin_Transporters"/>
</dbReference>
<dbReference type="AlphaFoldDB" id="A0A7U9Q1L0"/>
<evidence type="ECO:0000256" key="2">
    <source>
        <dbReference type="ARBA" id="ARBA00007362"/>
    </source>
</evidence>
<dbReference type="Proteomes" id="UP000287830">
    <property type="component" value="Unassembled WGS sequence"/>
</dbReference>
<evidence type="ECO:0000259" key="8">
    <source>
        <dbReference type="Pfam" id="PF00892"/>
    </source>
</evidence>
<comment type="caution">
    <text evidence="9">The sequence shown here is derived from an EMBL/GenBank/DDBJ whole genome shotgun (WGS) entry which is preliminary data.</text>
</comment>
<feature type="domain" description="EamA" evidence="8">
    <location>
        <begin position="84"/>
        <end position="213"/>
    </location>
</feature>
<dbReference type="InterPro" id="IPR000620">
    <property type="entry name" value="EamA_dom"/>
</dbReference>
<feature type="transmembrane region" description="Helical" evidence="7">
    <location>
        <begin position="344"/>
        <end position="360"/>
    </location>
</feature>
<dbReference type="InterPro" id="IPR037185">
    <property type="entry name" value="EmrE-like"/>
</dbReference>
<feature type="region of interest" description="Disordered" evidence="6">
    <location>
        <begin position="14"/>
        <end position="52"/>
    </location>
</feature>
<feature type="transmembrane region" description="Helical" evidence="7">
    <location>
        <begin position="200"/>
        <end position="217"/>
    </location>
</feature>
<name>A0A7U9Q1L0_9ACTN</name>
<dbReference type="PANTHER" id="PTHR32322">
    <property type="entry name" value="INNER MEMBRANE TRANSPORTER"/>
    <property type="match status" value="1"/>
</dbReference>
<feature type="compositionally biased region" description="Low complexity" evidence="6">
    <location>
        <begin position="29"/>
        <end position="52"/>
    </location>
</feature>
<comment type="similarity">
    <text evidence="2">Belongs to the EamA transporter family.</text>
</comment>
<protein>
    <submittedName>
        <fullName evidence="9">Membrane protein</fullName>
    </submittedName>
</protein>
<accession>A0A7U9Q1L0</accession>
<evidence type="ECO:0000256" key="6">
    <source>
        <dbReference type="SAM" id="MobiDB-lite"/>
    </source>
</evidence>
<evidence type="ECO:0000313" key="10">
    <source>
        <dbReference type="Proteomes" id="UP000287830"/>
    </source>
</evidence>
<feature type="transmembrane region" description="Helical" evidence="7">
    <location>
        <begin position="257"/>
        <end position="278"/>
    </location>
</feature>
<evidence type="ECO:0000256" key="1">
    <source>
        <dbReference type="ARBA" id="ARBA00004141"/>
    </source>
</evidence>
<dbReference type="PANTHER" id="PTHR32322:SF2">
    <property type="entry name" value="EAMA DOMAIN-CONTAINING PROTEIN"/>
    <property type="match status" value="1"/>
</dbReference>
<dbReference type="Pfam" id="PF00892">
    <property type="entry name" value="EamA"/>
    <property type="match status" value="2"/>
</dbReference>